<feature type="compositionally biased region" description="Low complexity" evidence="9">
    <location>
        <begin position="282"/>
        <end position="298"/>
    </location>
</feature>
<keyword evidence="12" id="KW-1185">Reference proteome</keyword>
<organism evidence="11 12">
    <name type="scientific">Miscanthus lutarioriparius</name>
    <dbReference type="NCBI Taxonomy" id="422564"/>
    <lineage>
        <taxon>Eukaryota</taxon>
        <taxon>Viridiplantae</taxon>
        <taxon>Streptophyta</taxon>
        <taxon>Embryophyta</taxon>
        <taxon>Tracheophyta</taxon>
        <taxon>Spermatophyta</taxon>
        <taxon>Magnoliopsida</taxon>
        <taxon>Liliopsida</taxon>
        <taxon>Poales</taxon>
        <taxon>Poaceae</taxon>
        <taxon>PACMAD clade</taxon>
        <taxon>Panicoideae</taxon>
        <taxon>Andropogonodae</taxon>
        <taxon>Andropogoneae</taxon>
        <taxon>Saccharinae</taxon>
        <taxon>Miscanthus</taxon>
    </lineage>
</organism>
<dbReference type="PANTHER" id="PTHR10593:SF176">
    <property type="entry name" value="OS03G0237250 PROTEIN"/>
    <property type="match status" value="1"/>
</dbReference>
<evidence type="ECO:0000313" key="12">
    <source>
        <dbReference type="Proteomes" id="UP000604825"/>
    </source>
</evidence>
<sequence length="450" mass="47187">MATLVKSHHQMLVSSSTSSSSPSASQQQRQPPPVHPPPPPPSSSCLTDQQPSPAKRKRRPPGTPDPDAEVVALSPRTLLESDRYVCEICGQGFQREQNLQMHRRRHKVPWRLVKRAPPPAAGGEDGGANNGTGGGGANSSSGGGAPRKRVFVCPEPSCLHHDPAHALGDLVGIKKHFRRKHGGRRQWVCARCAKGYAVQSDYKAHLKTCGTRGHSCDCGRVFSRVESFIEHQDSCNSSRMRGEALVAVPPSALPVIRPAVPRHPPKVPPPPPPELQLLPASAAASAPLTSTTTTTASLRQEPHAAAATTTKLQLSIGPIVTAAGADAAAAAAAVGEEKEEDHSEAEELRRAMEEKAVADAARERARGEAAAAERALDEARRARQRARADLEKACALRDHAARLLAQVTCHACGQSSLSVAVSRGGGEGHAGPAVACDSIRGGGGFGAAGI</sequence>
<dbReference type="GO" id="GO:0003700">
    <property type="term" value="F:DNA-binding transcription factor activity"/>
    <property type="evidence" value="ECO:0007669"/>
    <property type="project" value="TreeGrafter"/>
</dbReference>
<evidence type="ECO:0000256" key="8">
    <source>
        <dbReference type="SAM" id="Coils"/>
    </source>
</evidence>
<accession>A0A811MLS7</accession>
<dbReference type="Gene3D" id="3.30.160.60">
    <property type="entry name" value="Classic Zinc Finger"/>
    <property type="match status" value="2"/>
</dbReference>
<dbReference type="Pfam" id="PF22995">
    <property type="entry name" value="C2CH-3rd_BIRD-IDD"/>
    <property type="match status" value="1"/>
</dbReference>
<feature type="compositionally biased region" description="Pro residues" evidence="9">
    <location>
        <begin position="30"/>
        <end position="42"/>
    </location>
</feature>
<keyword evidence="8" id="KW-0175">Coiled coil</keyword>
<dbReference type="OrthoDB" id="6354171at2759"/>
<dbReference type="Pfam" id="PF22996">
    <property type="entry name" value="C2H2-2nd_BIRD-IDD"/>
    <property type="match status" value="1"/>
</dbReference>
<feature type="region of interest" description="Disordered" evidence="9">
    <location>
        <begin position="1"/>
        <end position="72"/>
    </location>
</feature>
<feature type="region of interest" description="Disordered" evidence="9">
    <location>
        <begin position="115"/>
        <end position="145"/>
    </location>
</feature>
<dbReference type="SMART" id="SM00355">
    <property type="entry name" value="ZnF_C2H2"/>
    <property type="match status" value="3"/>
</dbReference>
<evidence type="ECO:0000256" key="4">
    <source>
        <dbReference type="ARBA" id="ARBA00022833"/>
    </source>
</evidence>
<comment type="caution">
    <text evidence="11">The sequence shown here is derived from an EMBL/GenBank/DDBJ whole genome shotgun (WGS) entry which is preliminary data.</text>
</comment>
<protein>
    <recommendedName>
        <fullName evidence="10">C2H2-type domain-containing protein</fullName>
    </recommendedName>
</protein>
<evidence type="ECO:0000256" key="1">
    <source>
        <dbReference type="ARBA" id="ARBA00022723"/>
    </source>
</evidence>
<evidence type="ECO:0000256" key="2">
    <source>
        <dbReference type="ARBA" id="ARBA00022737"/>
    </source>
</evidence>
<feature type="compositionally biased region" description="Gly residues" evidence="9">
    <location>
        <begin position="123"/>
        <end position="145"/>
    </location>
</feature>
<feature type="compositionally biased region" description="Low complexity" evidence="9">
    <location>
        <begin position="14"/>
        <end position="29"/>
    </location>
</feature>
<keyword evidence="3 7" id="KW-0863">Zinc-finger</keyword>
<dbReference type="Proteomes" id="UP000604825">
    <property type="component" value="Unassembled WGS sequence"/>
</dbReference>
<reference evidence="11" key="1">
    <citation type="submission" date="2020-10" db="EMBL/GenBank/DDBJ databases">
        <authorList>
            <person name="Han B."/>
            <person name="Lu T."/>
            <person name="Zhao Q."/>
            <person name="Huang X."/>
            <person name="Zhao Y."/>
        </authorList>
    </citation>
    <scope>NUCLEOTIDE SEQUENCE</scope>
</reference>
<dbReference type="InterPro" id="IPR013087">
    <property type="entry name" value="Znf_C2H2_type"/>
</dbReference>
<keyword evidence="4" id="KW-0862">Zinc</keyword>
<evidence type="ECO:0000256" key="5">
    <source>
        <dbReference type="ARBA" id="ARBA00023015"/>
    </source>
</evidence>
<keyword evidence="2" id="KW-0677">Repeat</keyword>
<evidence type="ECO:0000256" key="7">
    <source>
        <dbReference type="PROSITE-ProRule" id="PRU00042"/>
    </source>
</evidence>
<dbReference type="InterPro" id="IPR031140">
    <property type="entry name" value="IDD1-16"/>
</dbReference>
<gene>
    <name evidence="11" type="ORF">NCGR_LOCUS6442</name>
</gene>
<evidence type="ECO:0000256" key="6">
    <source>
        <dbReference type="ARBA" id="ARBA00023163"/>
    </source>
</evidence>
<dbReference type="GO" id="GO:0008270">
    <property type="term" value="F:zinc ion binding"/>
    <property type="evidence" value="ECO:0007669"/>
    <property type="project" value="UniProtKB-KW"/>
</dbReference>
<name>A0A811MLS7_9POAL</name>
<dbReference type="PROSITE" id="PS00028">
    <property type="entry name" value="ZINC_FINGER_C2H2_1"/>
    <property type="match status" value="1"/>
</dbReference>
<proteinExistence type="predicted"/>
<evidence type="ECO:0000259" key="10">
    <source>
        <dbReference type="PROSITE" id="PS50157"/>
    </source>
</evidence>
<dbReference type="EMBL" id="CAJGYO010000002">
    <property type="protein sequence ID" value="CAD6210344.1"/>
    <property type="molecule type" value="Genomic_DNA"/>
</dbReference>
<dbReference type="AlphaFoldDB" id="A0A811MLS7"/>
<feature type="domain" description="C2H2-type" evidence="10">
    <location>
        <begin position="84"/>
        <end position="106"/>
    </location>
</feature>
<evidence type="ECO:0000313" key="11">
    <source>
        <dbReference type="EMBL" id="CAD6210344.1"/>
    </source>
</evidence>
<keyword evidence="1" id="KW-0479">Metal-binding</keyword>
<keyword evidence="5" id="KW-0805">Transcription regulation</keyword>
<dbReference type="InterPro" id="IPR055186">
    <property type="entry name" value="C2H2-2nd_BIRD-IDD"/>
</dbReference>
<dbReference type="PROSITE" id="PS50157">
    <property type="entry name" value="ZINC_FINGER_C2H2_2"/>
    <property type="match status" value="1"/>
</dbReference>
<evidence type="ECO:0000256" key="9">
    <source>
        <dbReference type="SAM" id="MobiDB-lite"/>
    </source>
</evidence>
<evidence type="ECO:0000256" key="3">
    <source>
        <dbReference type="ARBA" id="ARBA00022771"/>
    </source>
</evidence>
<dbReference type="Pfam" id="PF13912">
    <property type="entry name" value="zf-C2H2_6"/>
    <property type="match status" value="1"/>
</dbReference>
<keyword evidence="6" id="KW-0804">Transcription</keyword>
<dbReference type="SUPFAM" id="SSF57667">
    <property type="entry name" value="beta-beta-alpha zinc fingers"/>
    <property type="match status" value="1"/>
</dbReference>
<feature type="coiled-coil region" evidence="8">
    <location>
        <begin position="335"/>
        <end position="396"/>
    </location>
</feature>
<dbReference type="GO" id="GO:0005634">
    <property type="term" value="C:nucleus"/>
    <property type="evidence" value="ECO:0007669"/>
    <property type="project" value="TreeGrafter"/>
</dbReference>
<dbReference type="PANTHER" id="PTHR10593">
    <property type="entry name" value="SERINE/THREONINE-PROTEIN KINASE RIO"/>
    <property type="match status" value="1"/>
</dbReference>
<dbReference type="InterPro" id="IPR036236">
    <property type="entry name" value="Znf_C2H2_sf"/>
</dbReference>
<dbReference type="InterPro" id="IPR055187">
    <property type="entry name" value="C2CH-3rd_BIRD-IDD"/>
</dbReference>
<feature type="region of interest" description="Disordered" evidence="9">
    <location>
        <begin position="282"/>
        <end position="304"/>
    </location>
</feature>